<dbReference type="EC" id="2.3.-.-" evidence="2"/>
<feature type="domain" description="N-acetyltransferase" evidence="1">
    <location>
        <begin position="5"/>
        <end position="167"/>
    </location>
</feature>
<protein>
    <submittedName>
        <fullName evidence="2">GNAT family N-acetyltransferase</fullName>
        <ecNumber evidence="2">2.3.-.-</ecNumber>
    </submittedName>
</protein>
<dbReference type="CDD" id="cd04301">
    <property type="entry name" value="NAT_SF"/>
    <property type="match status" value="1"/>
</dbReference>
<dbReference type="Proteomes" id="UP001597215">
    <property type="component" value="Unassembled WGS sequence"/>
</dbReference>
<dbReference type="PANTHER" id="PTHR43072:SF8">
    <property type="entry name" value="ACYLTRANSFERASE FABY-RELATED"/>
    <property type="match status" value="1"/>
</dbReference>
<evidence type="ECO:0000313" key="2">
    <source>
        <dbReference type="EMBL" id="MFD1766514.1"/>
    </source>
</evidence>
<evidence type="ECO:0000259" key="1">
    <source>
        <dbReference type="PROSITE" id="PS51186"/>
    </source>
</evidence>
<dbReference type="Gene3D" id="3.40.630.30">
    <property type="match status" value="1"/>
</dbReference>
<evidence type="ECO:0000313" key="3">
    <source>
        <dbReference type="Proteomes" id="UP001597215"/>
    </source>
</evidence>
<gene>
    <name evidence="2" type="ORF">ACFSAG_06630</name>
</gene>
<dbReference type="Pfam" id="PF13420">
    <property type="entry name" value="Acetyltransf_4"/>
    <property type="match status" value="1"/>
</dbReference>
<proteinExistence type="predicted"/>
<dbReference type="SUPFAM" id="SSF55729">
    <property type="entry name" value="Acyl-CoA N-acyltransferases (Nat)"/>
    <property type="match status" value="1"/>
</dbReference>
<keyword evidence="2" id="KW-0808">Transferase</keyword>
<dbReference type="GO" id="GO:0016746">
    <property type="term" value="F:acyltransferase activity"/>
    <property type="evidence" value="ECO:0007669"/>
    <property type="project" value="UniProtKB-KW"/>
</dbReference>
<dbReference type="PANTHER" id="PTHR43072">
    <property type="entry name" value="N-ACETYLTRANSFERASE"/>
    <property type="match status" value="1"/>
</dbReference>
<dbReference type="InterPro" id="IPR000182">
    <property type="entry name" value="GNAT_dom"/>
</dbReference>
<name>A0ABW4MBR8_9SPHN</name>
<reference evidence="3" key="1">
    <citation type="journal article" date="2019" name="Int. J. Syst. Evol. Microbiol.">
        <title>The Global Catalogue of Microorganisms (GCM) 10K type strain sequencing project: providing services to taxonomists for standard genome sequencing and annotation.</title>
        <authorList>
            <consortium name="The Broad Institute Genomics Platform"/>
            <consortium name="The Broad Institute Genome Sequencing Center for Infectious Disease"/>
            <person name="Wu L."/>
            <person name="Ma J."/>
        </authorList>
    </citation>
    <scope>NUCLEOTIDE SEQUENCE [LARGE SCALE GENOMIC DNA]</scope>
    <source>
        <strain evidence="3">CGMCC 1.12449</strain>
    </source>
</reference>
<organism evidence="2 3">
    <name type="scientific">Sphingorhabdus buctiana</name>
    <dbReference type="NCBI Taxonomy" id="1508805"/>
    <lineage>
        <taxon>Bacteria</taxon>
        <taxon>Pseudomonadati</taxon>
        <taxon>Pseudomonadota</taxon>
        <taxon>Alphaproteobacteria</taxon>
        <taxon>Sphingomonadales</taxon>
        <taxon>Sphingomonadaceae</taxon>
        <taxon>Sphingorhabdus</taxon>
    </lineage>
</organism>
<dbReference type="RefSeq" id="WP_381512693.1">
    <property type="nucleotide sequence ID" value="NZ_JBHUEL010000004.1"/>
</dbReference>
<sequence>MTHPPTIKPASEGDAAQIAGIYAHHVRNGTASFDTEPRSIEATIAKIAECDAHGWPFLVCADGDTILGYAYATQFRDRPAYGLACEDSIYVHPDHVGKGVGKLLLSALVDAAEAFGFRQMLAVIGGGEPASVALHASLGFEHVGRMRSVGRKFGRWLDSVYMQRALGAGDSQPPSKEPA</sequence>
<keyword evidence="3" id="KW-1185">Reference proteome</keyword>
<dbReference type="EMBL" id="JBHUEL010000004">
    <property type="protein sequence ID" value="MFD1766514.1"/>
    <property type="molecule type" value="Genomic_DNA"/>
</dbReference>
<dbReference type="InterPro" id="IPR016181">
    <property type="entry name" value="Acyl_CoA_acyltransferase"/>
</dbReference>
<keyword evidence="2" id="KW-0012">Acyltransferase</keyword>
<comment type="caution">
    <text evidence="2">The sequence shown here is derived from an EMBL/GenBank/DDBJ whole genome shotgun (WGS) entry which is preliminary data.</text>
</comment>
<accession>A0ABW4MBR8</accession>
<dbReference type="PROSITE" id="PS51186">
    <property type="entry name" value="GNAT"/>
    <property type="match status" value="1"/>
</dbReference>